<sequence length="425" mass="48426">MDKLLQKCKCVLSQVGKVWVQKFCKNQEEVVECIECQASRKIGQQKDKVVICVVLGAYLSCAQQEAKETPPPKLISDVEYTALKSEIEVLKSSLAFERETGKILGIRVDKLLNENDKFNNLLNKVQPSAPGKQVHRLIHSADPESWDGDFWFDSDDDVKEIADSEPQSMFSRPLVKTETAVDDDDDEIRTTVEEEAGDFWGLVLFLTIIAGDHNYSITARAAYWAGGIDPQERGEPLKIRATKYSDLAVAVQKEACIQLIYEREEFRKSLMLAPIDPTQLIPLIHGLSDCLKMFVANTQERIQAACRDGDRGRSSSSIKSQDRPQRVCQIHTQNPRYSNFKEKFKPNREQVKRDEKHWLWDTGWSPVATRILNKILTISLYVKLWIMVKHLAYAQCIHSINLILGMYVIPLTYSKCREACVTIES</sequence>
<dbReference type="GeneTree" id="ENSGT01020000230670"/>
<dbReference type="AlphaFoldDB" id="A0A493T4N7"/>
<dbReference type="Ensembl" id="ENSAPLT00000038271.1">
    <property type="protein sequence ID" value="ENSAPLP00000020889.1"/>
    <property type="gene ID" value="ENSAPLG00000022145.1"/>
</dbReference>
<protein>
    <submittedName>
        <fullName evidence="2">Uncharacterized protein</fullName>
    </submittedName>
</protein>
<accession>A0A493T4N7</accession>
<name>A0A493T4N7_ANAPP</name>
<reference evidence="2" key="2">
    <citation type="submission" date="2025-08" db="UniProtKB">
        <authorList>
            <consortium name="Ensembl"/>
        </authorList>
    </citation>
    <scope>IDENTIFICATION</scope>
</reference>
<dbReference type="STRING" id="8840.ENSAPLP00000020889"/>
<feature type="region of interest" description="Disordered" evidence="1">
    <location>
        <begin position="306"/>
        <end position="325"/>
    </location>
</feature>
<evidence type="ECO:0000313" key="2">
    <source>
        <dbReference type="Ensembl" id="ENSAPLP00000020889.1"/>
    </source>
</evidence>
<reference evidence="2" key="3">
    <citation type="submission" date="2025-09" db="UniProtKB">
        <authorList>
            <consortium name="Ensembl"/>
        </authorList>
    </citation>
    <scope>IDENTIFICATION</scope>
</reference>
<evidence type="ECO:0000313" key="3">
    <source>
        <dbReference type="Proteomes" id="UP000016666"/>
    </source>
</evidence>
<proteinExistence type="predicted"/>
<organism evidence="2 3">
    <name type="scientific">Anas platyrhynchos platyrhynchos</name>
    <name type="common">Northern mallard</name>
    <dbReference type="NCBI Taxonomy" id="8840"/>
    <lineage>
        <taxon>Eukaryota</taxon>
        <taxon>Metazoa</taxon>
        <taxon>Chordata</taxon>
        <taxon>Craniata</taxon>
        <taxon>Vertebrata</taxon>
        <taxon>Euteleostomi</taxon>
        <taxon>Archelosauria</taxon>
        <taxon>Archosauria</taxon>
        <taxon>Dinosauria</taxon>
        <taxon>Saurischia</taxon>
        <taxon>Theropoda</taxon>
        <taxon>Coelurosauria</taxon>
        <taxon>Aves</taxon>
        <taxon>Neognathae</taxon>
        <taxon>Galloanserae</taxon>
        <taxon>Anseriformes</taxon>
        <taxon>Anatidae</taxon>
        <taxon>Anatinae</taxon>
        <taxon>Anas</taxon>
    </lineage>
</organism>
<dbReference type="Proteomes" id="UP000016666">
    <property type="component" value="Chromosome Z"/>
</dbReference>
<evidence type="ECO:0000256" key="1">
    <source>
        <dbReference type="SAM" id="MobiDB-lite"/>
    </source>
</evidence>
<reference evidence="2 3" key="1">
    <citation type="submission" date="2017-10" db="EMBL/GenBank/DDBJ databases">
        <title>A new Pekin duck reference genome.</title>
        <authorList>
            <person name="Hou Z.-C."/>
            <person name="Zhou Z.-K."/>
            <person name="Zhu F."/>
            <person name="Hou S.-S."/>
        </authorList>
    </citation>
    <scope>NUCLEOTIDE SEQUENCE [LARGE SCALE GENOMIC DNA]</scope>
</reference>
<keyword evidence="3" id="KW-1185">Reference proteome</keyword>